<dbReference type="GeneID" id="103064407"/>
<feature type="domain" description="S1 motif" evidence="3">
    <location>
        <begin position="121"/>
        <end position="203"/>
    </location>
</feature>
<evidence type="ECO:0000313" key="5">
    <source>
        <dbReference type="RefSeq" id="XP_007443399.1"/>
    </source>
</evidence>
<feature type="region of interest" description="Disordered" evidence="2">
    <location>
        <begin position="458"/>
        <end position="678"/>
    </location>
</feature>
<dbReference type="InterPro" id="IPR011990">
    <property type="entry name" value="TPR-like_helical_dom_sf"/>
</dbReference>
<feature type="compositionally biased region" description="Basic and acidic residues" evidence="2">
    <location>
        <begin position="606"/>
        <end position="654"/>
    </location>
</feature>
<dbReference type="SUPFAM" id="SSF48452">
    <property type="entry name" value="TPR-like"/>
    <property type="match status" value="1"/>
</dbReference>
<dbReference type="SMART" id="SM00028">
    <property type="entry name" value="TPR"/>
    <property type="match status" value="3"/>
</dbReference>
<feature type="compositionally biased region" description="Basic and acidic residues" evidence="2">
    <location>
        <begin position="706"/>
        <end position="725"/>
    </location>
</feature>
<dbReference type="InterPro" id="IPR003029">
    <property type="entry name" value="S1_domain"/>
</dbReference>
<keyword evidence="1" id="KW-0802">TPR repeat</keyword>
<organism evidence="4 5">
    <name type="scientific">Python bivittatus</name>
    <name type="common">Burmese python</name>
    <name type="synonym">Python molurus bivittatus</name>
    <dbReference type="NCBI Taxonomy" id="176946"/>
    <lineage>
        <taxon>Eukaryota</taxon>
        <taxon>Metazoa</taxon>
        <taxon>Chordata</taxon>
        <taxon>Craniata</taxon>
        <taxon>Vertebrata</taxon>
        <taxon>Euteleostomi</taxon>
        <taxon>Lepidosauria</taxon>
        <taxon>Squamata</taxon>
        <taxon>Bifurcata</taxon>
        <taxon>Unidentata</taxon>
        <taxon>Episquamata</taxon>
        <taxon>Toxicofera</taxon>
        <taxon>Serpentes</taxon>
        <taxon>Henophidia</taxon>
        <taxon>Pythonidae</taxon>
        <taxon>Python</taxon>
    </lineage>
</organism>
<feature type="compositionally biased region" description="Polar residues" evidence="2">
    <location>
        <begin position="657"/>
        <end position="675"/>
    </location>
</feature>
<dbReference type="SUPFAM" id="SSF50249">
    <property type="entry name" value="Nucleic acid-binding proteins"/>
    <property type="match status" value="1"/>
</dbReference>
<dbReference type="RefSeq" id="XP_007443399.1">
    <property type="nucleotide sequence ID" value="XM_007443337.2"/>
</dbReference>
<dbReference type="PANTHER" id="PTHR23184">
    <property type="entry name" value="TETRATRICOPEPTIDE REPEAT PROTEIN 14"/>
    <property type="match status" value="1"/>
</dbReference>
<evidence type="ECO:0000313" key="4">
    <source>
        <dbReference type="Proteomes" id="UP000695026"/>
    </source>
</evidence>
<dbReference type="InterPro" id="IPR019734">
    <property type="entry name" value="TPR_rpt"/>
</dbReference>
<keyword evidence="4" id="KW-1185">Reference proteome</keyword>
<dbReference type="Proteomes" id="UP000695026">
    <property type="component" value="Unplaced"/>
</dbReference>
<protein>
    <submittedName>
        <fullName evidence="5">Tetratricopeptide repeat protein 14</fullName>
    </submittedName>
</protein>
<evidence type="ECO:0000256" key="2">
    <source>
        <dbReference type="SAM" id="MobiDB-lite"/>
    </source>
</evidence>
<dbReference type="PROSITE" id="PS50005">
    <property type="entry name" value="TPR"/>
    <property type="match status" value="2"/>
</dbReference>
<sequence length="769" mass="87415">MERDLLRQALGFHGPPLLSLLHTEQHDNPDFRGLLPPGGGGLESLSSARKERGIENIEIQQFISKKADLLFSHSWKTNVPIVKDGNEDNEDYYAIMPPLEQFMEIPSAERRELFFRDIERGDIVIGRISSIREFGFFMVLFCLRSGVVREIADLEITALCPLRDVPSQSSHGDPLSYYQNGDLIQAAIKDIDRYHEKLSVSLHKSALSPSLANTKLGVISSEDLPLHYRRSIEVASSLETYEKVLHNSLGFANPAVVEFLGSKLGLNESSPPSLMRGLQSKNFNEEDFAVALRKRQSASWALKCVKIGVDYFKEGRHVDAMNEYNKALEIDAQNVEALVARGALYATKGSLNKAIDDFEIALEQCPTHRNARKYLCQTLVERGGQLEEEDKLLNAESYYKKALNIDETFQEADDALLKLRKQIQKSLEIREKQAAKEERQKEKKVETSAEKLRKLLKEEKRLKKKRKKSTSSSSCDTSSDESASSSSSSSSSSSDNKKRKKRSRNRSESSHGSKKHTSRMFSHSSRKEDSYSPPANTSASFLNQKHEMEKLLERQDRLAYQKPEVRDREGDYVFLNTCTEDELYGGKFEDDRDSRYNSKTQANSNKTEKQRRSDRASSDRRDSTGSYHRQSDDRNKASDSGRLEKELGRREGYRKFSPSQAKYSTSPTGSDYSSKSVEHYKQYTSRWMNEPSRYNADGKAEVAWIKNEKESKNREREASQAKGVDEEAMLNGKGQFGSGAKKQLPQNLLNIFNQIAEFEREKGSKQKNQ</sequence>
<dbReference type="Gene3D" id="2.40.50.140">
    <property type="entry name" value="Nucleic acid-binding proteins"/>
    <property type="match status" value="1"/>
</dbReference>
<feature type="compositionally biased region" description="Basic and acidic residues" evidence="2">
    <location>
        <begin position="544"/>
        <end position="571"/>
    </location>
</feature>
<dbReference type="Pfam" id="PF13414">
    <property type="entry name" value="TPR_11"/>
    <property type="match status" value="1"/>
</dbReference>
<evidence type="ECO:0000259" key="3">
    <source>
        <dbReference type="PROSITE" id="PS50126"/>
    </source>
</evidence>
<dbReference type="CTD" id="151613"/>
<dbReference type="AlphaFoldDB" id="A0A9F2WLE3"/>
<proteinExistence type="predicted"/>
<gene>
    <name evidence="5" type="primary">TTC14</name>
</gene>
<feature type="compositionally biased region" description="Low complexity" evidence="2">
    <location>
        <begin position="470"/>
        <end position="494"/>
    </location>
</feature>
<dbReference type="OMA" id="YQKTQVK"/>
<evidence type="ECO:0000256" key="1">
    <source>
        <dbReference type="PROSITE-ProRule" id="PRU00339"/>
    </source>
</evidence>
<dbReference type="GO" id="GO:0003676">
    <property type="term" value="F:nucleic acid binding"/>
    <property type="evidence" value="ECO:0007669"/>
    <property type="project" value="InterPro"/>
</dbReference>
<dbReference type="InterPro" id="IPR039190">
    <property type="entry name" value="TTC14"/>
</dbReference>
<feature type="repeat" description="TPR" evidence="1">
    <location>
        <begin position="301"/>
        <end position="334"/>
    </location>
</feature>
<reference evidence="5" key="1">
    <citation type="submission" date="2025-08" db="UniProtKB">
        <authorList>
            <consortium name="RefSeq"/>
        </authorList>
    </citation>
    <scope>IDENTIFICATION</scope>
    <source>
        <tissue evidence="5">Liver</tissue>
    </source>
</reference>
<feature type="compositionally biased region" description="Polar residues" evidence="2">
    <location>
        <begin position="533"/>
        <end position="543"/>
    </location>
</feature>
<dbReference type="PROSITE" id="PS50126">
    <property type="entry name" value="S1"/>
    <property type="match status" value="1"/>
</dbReference>
<feature type="region of interest" description="Disordered" evidence="2">
    <location>
        <begin position="706"/>
        <end position="741"/>
    </location>
</feature>
<accession>A0A9F2WLE3</accession>
<dbReference type="InterPro" id="IPR012340">
    <property type="entry name" value="NA-bd_OB-fold"/>
</dbReference>
<name>A0A9F2WLE3_PYTBI</name>
<dbReference type="OrthoDB" id="1914839at2759"/>
<feature type="repeat" description="TPR" evidence="1">
    <location>
        <begin position="335"/>
        <end position="368"/>
    </location>
</feature>
<dbReference type="Gene3D" id="1.25.40.10">
    <property type="entry name" value="Tetratricopeptide repeat domain"/>
    <property type="match status" value="1"/>
</dbReference>
<dbReference type="PANTHER" id="PTHR23184:SF9">
    <property type="entry name" value="TETRATRICOPEPTIDE REPEAT PROTEIN 14"/>
    <property type="match status" value="1"/>
</dbReference>
<feature type="compositionally biased region" description="Basic and acidic residues" evidence="2">
    <location>
        <begin position="587"/>
        <end position="596"/>
    </location>
</feature>
<dbReference type="KEGG" id="pbi:103064407"/>